<evidence type="ECO:0000313" key="2">
    <source>
        <dbReference type="Proteomes" id="UP000536640"/>
    </source>
</evidence>
<dbReference type="Proteomes" id="UP000536640">
    <property type="component" value="Unassembled WGS sequence"/>
</dbReference>
<keyword evidence="2" id="KW-1185">Reference proteome</keyword>
<dbReference type="RefSeq" id="WP_184462389.1">
    <property type="nucleotide sequence ID" value="NZ_JACHHW010000004.1"/>
</dbReference>
<gene>
    <name evidence="1" type="ORF">HNQ57_001822</name>
</gene>
<accession>A0A840R4U6</accession>
<protein>
    <submittedName>
        <fullName evidence="1">Uncharacterized protein</fullName>
    </submittedName>
</protein>
<organism evidence="1 2">
    <name type="scientific">Zhongshania antarctica</name>
    <dbReference type="NCBI Taxonomy" id="641702"/>
    <lineage>
        <taxon>Bacteria</taxon>
        <taxon>Pseudomonadati</taxon>
        <taxon>Pseudomonadota</taxon>
        <taxon>Gammaproteobacteria</taxon>
        <taxon>Cellvibrionales</taxon>
        <taxon>Spongiibacteraceae</taxon>
        <taxon>Zhongshania</taxon>
    </lineage>
</organism>
<comment type="caution">
    <text evidence="1">The sequence shown here is derived from an EMBL/GenBank/DDBJ whole genome shotgun (WGS) entry which is preliminary data.</text>
</comment>
<evidence type="ECO:0000313" key="1">
    <source>
        <dbReference type="EMBL" id="MBB5187553.1"/>
    </source>
</evidence>
<name>A0A840R4U6_9GAMM</name>
<dbReference type="EMBL" id="JACHHW010000004">
    <property type="protein sequence ID" value="MBB5187553.1"/>
    <property type="molecule type" value="Genomic_DNA"/>
</dbReference>
<sequence>MNTVLMKQFKDARGKQKKSFHWGNIGWQVENAAAECEIILSSPDSEELAHYFARVLPAISALANSYRLSQIDESGYALATVREIERALIETSAKM</sequence>
<dbReference type="AlphaFoldDB" id="A0A840R4U6"/>
<proteinExistence type="predicted"/>
<reference evidence="1 2" key="1">
    <citation type="submission" date="2020-08" db="EMBL/GenBank/DDBJ databases">
        <title>Genomic Encyclopedia of Type Strains, Phase IV (KMG-IV): sequencing the most valuable type-strain genomes for metagenomic binning, comparative biology and taxonomic classification.</title>
        <authorList>
            <person name="Goeker M."/>
        </authorList>
    </citation>
    <scope>NUCLEOTIDE SEQUENCE [LARGE SCALE GENOMIC DNA]</scope>
    <source>
        <strain evidence="1 2">DSM 25701</strain>
    </source>
</reference>